<sequence>MPKQLEEHMFRVQIPNRMMREISLLRRACVTAVAMCGIAPMACVAQDAAAPVHLTLPQAIDMAMKQNRDVKLDKLGIADAKQKKDIARSSYFPKIANDSKMTYITELAGVAIPAGAFGDFSTTGKVPGKTLFLDQGSSLSYTSGTNLDQPATQLFRIHEANRAAQADVRMADIDLERGQDDVTLKTRELYDQVLIAQQKIEAAKQEIVARTVKDDEARHDVERGNALTEAAMESHAAFLEAKQDELEAELTLHGLMLSLADLLGLPVHTPLVLDPETAMVDVPLPSREECLRIAEAGSPELRLAEQAIEKARAGLAAAKDAYIPDVTGIAHYSYQSGVPLLVHNFGIFGFSLQYDLFDGGKRESQVRDARTELEMSELSRQKLEDEITVQLEQAYDKVDQWREMTRAAEAVMTARAEAARLSDREFEQSEVLPSATSEAHAQEAGSRAQLLAAQLSLSMAEAEVRRIIGAPRL</sequence>
<evidence type="ECO:0000313" key="10">
    <source>
        <dbReference type="Proteomes" id="UP000290253"/>
    </source>
</evidence>
<evidence type="ECO:0000256" key="7">
    <source>
        <dbReference type="ARBA" id="ARBA00023237"/>
    </source>
</evidence>
<dbReference type="SUPFAM" id="SSF56954">
    <property type="entry name" value="Outer membrane efflux proteins (OEP)"/>
    <property type="match status" value="1"/>
</dbReference>
<proteinExistence type="inferred from homology"/>
<accession>A0A4Q1SDQ5</accession>
<keyword evidence="10" id="KW-1185">Reference proteome</keyword>
<evidence type="ECO:0000256" key="4">
    <source>
        <dbReference type="ARBA" id="ARBA00022452"/>
    </source>
</evidence>
<dbReference type="PANTHER" id="PTHR30026">
    <property type="entry name" value="OUTER MEMBRANE PROTEIN TOLC"/>
    <property type="match status" value="1"/>
</dbReference>
<dbReference type="InterPro" id="IPR051906">
    <property type="entry name" value="TolC-like"/>
</dbReference>
<keyword evidence="4" id="KW-1134">Transmembrane beta strand</keyword>
<dbReference type="GO" id="GO:0015562">
    <property type="term" value="F:efflux transmembrane transporter activity"/>
    <property type="evidence" value="ECO:0007669"/>
    <property type="project" value="InterPro"/>
</dbReference>
<dbReference type="GO" id="GO:0009279">
    <property type="term" value="C:cell outer membrane"/>
    <property type="evidence" value="ECO:0007669"/>
    <property type="project" value="UniProtKB-SubCell"/>
</dbReference>
<feature type="coiled-coil region" evidence="8">
    <location>
        <begin position="186"/>
        <end position="249"/>
    </location>
</feature>
<name>A0A4Q1SDQ5_9BACT</name>
<evidence type="ECO:0000256" key="8">
    <source>
        <dbReference type="SAM" id="Coils"/>
    </source>
</evidence>
<evidence type="ECO:0000256" key="6">
    <source>
        <dbReference type="ARBA" id="ARBA00023136"/>
    </source>
</evidence>
<dbReference type="OrthoDB" id="108961at2"/>
<organism evidence="9 10">
    <name type="scientific">Silvibacterium dinghuense</name>
    <dbReference type="NCBI Taxonomy" id="1560006"/>
    <lineage>
        <taxon>Bacteria</taxon>
        <taxon>Pseudomonadati</taxon>
        <taxon>Acidobacteriota</taxon>
        <taxon>Terriglobia</taxon>
        <taxon>Terriglobales</taxon>
        <taxon>Acidobacteriaceae</taxon>
        <taxon>Silvibacterium</taxon>
    </lineage>
</organism>
<gene>
    <name evidence="9" type="ORF">ESZ00_11410</name>
</gene>
<evidence type="ECO:0000256" key="3">
    <source>
        <dbReference type="ARBA" id="ARBA00022448"/>
    </source>
</evidence>
<dbReference type="Gene3D" id="1.20.1600.10">
    <property type="entry name" value="Outer membrane efflux proteins (OEP)"/>
    <property type="match status" value="1"/>
</dbReference>
<reference evidence="9 10" key="1">
    <citation type="journal article" date="2016" name="Int. J. Syst. Evol. Microbiol.">
        <title>Acidipila dinghuensis sp. nov., an acidobacterium isolated from forest soil.</title>
        <authorList>
            <person name="Jiang Y.W."/>
            <person name="Wang J."/>
            <person name="Chen M.H."/>
            <person name="Lv Y.Y."/>
            <person name="Qiu L.H."/>
        </authorList>
    </citation>
    <scope>NUCLEOTIDE SEQUENCE [LARGE SCALE GENOMIC DNA]</scope>
    <source>
        <strain evidence="9 10">DHOF10</strain>
    </source>
</reference>
<protein>
    <submittedName>
        <fullName evidence="9">TolC family protein</fullName>
    </submittedName>
</protein>
<dbReference type="GO" id="GO:1990281">
    <property type="term" value="C:efflux pump complex"/>
    <property type="evidence" value="ECO:0007669"/>
    <property type="project" value="TreeGrafter"/>
</dbReference>
<keyword evidence="3" id="KW-0813">Transport</keyword>
<keyword evidence="7" id="KW-0998">Cell outer membrane</keyword>
<dbReference type="AlphaFoldDB" id="A0A4Q1SDQ5"/>
<dbReference type="GO" id="GO:0015288">
    <property type="term" value="F:porin activity"/>
    <property type="evidence" value="ECO:0007669"/>
    <property type="project" value="TreeGrafter"/>
</dbReference>
<dbReference type="InterPro" id="IPR003423">
    <property type="entry name" value="OMP_efflux"/>
</dbReference>
<dbReference type="Pfam" id="PF02321">
    <property type="entry name" value="OEP"/>
    <property type="match status" value="2"/>
</dbReference>
<keyword evidence="5" id="KW-0812">Transmembrane</keyword>
<evidence type="ECO:0000256" key="1">
    <source>
        <dbReference type="ARBA" id="ARBA00004442"/>
    </source>
</evidence>
<dbReference type="EMBL" id="SDMK01000002">
    <property type="protein sequence ID" value="RXS95205.1"/>
    <property type="molecule type" value="Genomic_DNA"/>
</dbReference>
<comment type="similarity">
    <text evidence="2">Belongs to the outer membrane factor (OMF) (TC 1.B.17) family.</text>
</comment>
<evidence type="ECO:0000256" key="5">
    <source>
        <dbReference type="ARBA" id="ARBA00022692"/>
    </source>
</evidence>
<evidence type="ECO:0000313" key="9">
    <source>
        <dbReference type="EMBL" id="RXS95205.1"/>
    </source>
</evidence>
<comment type="subcellular location">
    <subcellularLocation>
        <location evidence="1">Cell outer membrane</location>
    </subcellularLocation>
</comment>
<dbReference type="PANTHER" id="PTHR30026:SF20">
    <property type="entry name" value="OUTER MEMBRANE PROTEIN TOLC"/>
    <property type="match status" value="1"/>
</dbReference>
<comment type="caution">
    <text evidence="9">The sequence shown here is derived from an EMBL/GenBank/DDBJ whole genome shotgun (WGS) entry which is preliminary data.</text>
</comment>
<keyword evidence="8" id="KW-0175">Coiled coil</keyword>
<evidence type="ECO:0000256" key="2">
    <source>
        <dbReference type="ARBA" id="ARBA00007613"/>
    </source>
</evidence>
<keyword evidence="6" id="KW-0472">Membrane</keyword>
<dbReference type="Proteomes" id="UP000290253">
    <property type="component" value="Unassembled WGS sequence"/>
</dbReference>